<evidence type="ECO:0000256" key="1">
    <source>
        <dbReference type="SAM" id="MobiDB-lite"/>
    </source>
</evidence>
<feature type="compositionally biased region" description="Polar residues" evidence="1">
    <location>
        <begin position="12"/>
        <end position="23"/>
    </location>
</feature>
<keyword evidence="3" id="KW-1185">Reference proteome</keyword>
<protein>
    <submittedName>
        <fullName evidence="2">Uncharacterized protein</fullName>
    </submittedName>
</protein>
<feature type="compositionally biased region" description="Polar residues" evidence="1">
    <location>
        <begin position="75"/>
        <end position="86"/>
    </location>
</feature>
<evidence type="ECO:0000313" key="2">
    <source>
        <dbReference type="EMBL" id="CAL1379702.1"/>
    </source>
</evidence>
<sequence>MRCESLPFAPTVETQSARSSGTPMVQIGGGKESMCEAEMTTSLWEGSSESRIPTGARRSTAPPTARKSEPESDIETPTSSQGSQWARPSPTAPLIAMNGDWAESRNLVRSRLVPRREIVVSPKRRSARREQRSSTVGEEAQRRDPLLAAEEDDGTKPPMP</sequence>
<feature type="region of interest" description="Disordered" evidence="1">
    <location>
        <begin position="1"/>
        <end position="160"/>
    </location>
</feature>
<evidence type="ECO:0000313" key="3">
    <source>
        <dbReference type="Proteomes" id="UP001497516"/>
    </source>
</evidence>
<dbReference type="AlphaFoldDB" id="A0AAV2E1X5"/>
<dbReference type="Proteomes" id="UP001497516">
    <property type="component" value="Chromosome 4"/>
</dbReference>
<accession>A0AAV2E1X5</accession>
<dbReference type="EMBL" id="OZ034817">
    <property type="protein sequence ID" value="CAL1379702.1"/>
    <property type="molecule type" value="Genomic_DNA"/>
</dbReference>
<name>A0AAV2E1X5_9ROSI</name>
<organism evidence="2 3">
    <name type="scientific">Linum trigynum</name>
    <dbReference type="NCBI Taxonomy" id="586398"/>
    <lineage>
        <taxon>Eukaryota</taxon>
        <taxon>Viridiplantae</taxon>
        <taxon>Streptophyta</taxon>
        <taxon>Embryophyta</taxon>
        <taxon>Tracheophyta</taxon>
        <taxon>Spermatophyta</taxon>
        <taxon>Magnoliopsida</taxon>
        <taxon>eudicotyledons</taxon>
        <taxon>Gunneridae</taxon>
        <taxon>Pentapetalae</taxon>
        <taxon>rosids</taxon>
        <taxon>fabids</taxon>
        <taxon>Malpighiales</taxon>
        <taxon>Linaceae</taxon>
        <taxon>Linum</taxon>
    </lineage>
</organism>
<proteinExistence type="predicted"/>
<feature type="compositionally biased region" description="Polar residues" evidence="1">
    <location>
        <begin position="39"/>
        <end position="51"/>
    </location>
</feature>
<gene>
    <name evidence="2" type="ORF">LTRI10_LOCUS21205</name>
</gene>
<reference evidence="2 3" key="1">
    <citation type="submission" date="2024-04" db="EMBL/GenBank/DDBJ databases">
        <authorList>
            <person name="Fracassetti M."/>
        </authorList>
    </citation>
    <scope>NUCLEOTIDE SEQUENCE [LARGE SCALE GENOMIC DNA]</scope>
</reference>